<reference evidence="3" key="1">
    <citation type="submission" date="2025-08" db="UniProtKB">
        <authorList>
            <consortium name="RefSeq"/>
        </authorList>
    </citation>
    <scope>IDENTIFICATION</scope>
    <source>
        <tissue evidence="3">Tentacle</tissue>
    </source>
</reference>
<dbReference type="PANTHER" id="PTHR28181">
    <property type="entry name" value="UPF0655 PROTEIN YCR015C"/>
    <property type="match status" value="1"/>
</dbReference>
<gene>
    <name evidence="3" type="primary">LOC116308760</name>
</gene>
<dbReference type="GeneID" id="116308760"/>
<dbReference type="InterPro" id="IPR023214">
    <property type="entry name" value="HAD_sf"/>
</dbReference>
<feature type="transmembrane region" description="Helical" evidence="1">
    <location>
        <begin position="7"/>
        <end position="24"/>
    </location>
</feature>
<protein>
    <submittedName>
        <fullName evidence="3">Bifunctional TH2 protein, mitochondrial-like</fullName>
    </submittedName>
</protein>
<proteinExistence type="predicted"/>
<dbReference type="InterPro" id="IPR050849">
    <property type="entry name" value="HAD-like_hydrolase_phosphatase"/>
</dbReference>
<sequence length="345" mass="38632">MKLGRRITRYLFFIIIIIIAIRMNKITALSSVKMQKNSCPRDWPGLRVRFLAFDFDSTCTVEDTTGLYYKATETYRRASEAKSKVLDKEWESLGNTYLKGHKETIKRLLENVPYSENGNLSMEGLKSFLMETHNFDSECTKKVEASGLLSGISKEGIIQIAKNVQLSPGCVQVLGQVNLPLNVISFNWSKDLIQIVLGQLKHLRIAGNNFPTEDNKSTGQIDSHVSTSFDKEAEFMRLVEGQKEIEGLSVFIGDSIGDLLPLLKADVGIVIGNSNTMRKVAKAFGIKLLPLLDLYNRYGRCNSVQYDSSIVIPSTTDNNGILYEATSWYEIGELLLGNRLLPVTD</sequence>
<dbReference type="KEGG" id="aten:116308760"/>
<dbReference type="OrthoDB" id="10255128at2759"/>
<dbReference type="RefSeq" id="XP_031575102.1">
    <property type="nucleotide sequence ID" value="XM_031719242.1"/>
</dbReference>
<dbReference type="Proteomes" id="UP000515163">
    <property type="component" value="Unplaced"/>
</dbReference>
<evidence type="ECO:0000256" key="1">
    <source>
        <dbReference type="SAM" id="Phobius"/>
    </source>
</evidence>
<name>A0A6P8J5V2_ACTTE</name>
<accession>A0A6P8J5V2</accession>
<organism evidence="2 3">
    <name type="scientific">Actinia tenebrosa</name>
    <name type="common">Australian red waratah sea anemone</name>
    <dbReference type="NCBI Taxonomy" id="6105"/>
    <lineage>
        <taxon>Eukaryota</taxon>
        <taxon>Metazoa</taxon>
        <taxon>Cnidaria</taxon>
        <taxon>Anthozoa</taxon>
        <taxon>Hexacorallia</taxon>
        <taxon>Actiniaria</taxon>
        <taxon>Actiniidae</taxon>
        <taxon>Actinia</taxon>
    </lineage>
</organism>
<dbReference type="InterPro" id="IPR036412">
    <property type="entry name" value="HAD-like_sf"/>
</dbReference>
<keyword evidence="1" id="KW-0472">Membrane</keyword>
<keyword evidence="1" id="KW-0812">Transmembrane</keyword>
<dbReference type="InParanoid" id="A0A6P8J5V2"/>
<keyword evidence="1" id="KW-1133">Transmembrane helix</keyword>
<dbReference type="AlphaFoldDB" id="A0A6P8J5V2"/>
<dbReference type="SUPFAM" id="SSF56784">
    <property type="entry name" value="HAD-like"/>
    <property type="match status" value="1"/>
</dbReference>
<dbReference type="Gene3D" id="3.40.50.1000">
    <property type="entry name" value="HAD superfamily/HAD-like"/>
    <property type="match status" value="1"/>
</dbReference>
<keyword evidence="2" id="KW-1185">Reference proteome</keyword>
<evidence type="ECO:0000313" key="2">
    <source>
        <dbReference type="Proteomes" id="UP000515163"/>
    </source>
</evidence>
<evidence type="ECO:0000313" key="3">
    <source>
        <dbReference type="RefSeq" id="XP_031575102.1"/>
    </source>
</evidence>
<dbReference type="PANTHER" id="PTHR28181:SF1">
    <property type="entry name" value="COLD TOLERANCE PROTEIN 1"/>
    <property type="match status" value="1"/>
</dbReference>